<evidence type="ECO:0000313" key="3">
    <source>
        <dbReference type="Ensembl" id="ENSATEP00000003082.2"/>
    </source>
</evidence>
<dbReference type="InParanoid" id="A0A3Q1H462"/>
<keyword evidence="4" id="KW-1185">Reference proteome</keyword>
<dbReference type="STRING" id="64144.ENSATEP00000003082"/>
<sequence>MICVFVHTVYKGVSLSPHFGVLFLLQCFQFLPFPLSSQGCVSSGKCPHGWKKFGCSCYSLSQERSTWQSSRQQCGGQGADLVIINSWREMLFLNRLGSHLKFWIGLSQSSSQTQWMWVDGIHHIAQGNYRIWHKTKKQIFLVHTL</sequence>
<dbReference type="InterPro" id="IPR016186">
    <property type="entry name" value="C-type_lectin-like/link_sf"/>
</dbReference>
<dbReference type="Pfam" id="PF00059">
    <property type="entry name" value="Lectin_C"/>
    <property type="match status" value="1"/>
</dbReference>
<dbReference type="PROSITE" id="PS50041">
    <property type="entry name" value="C_TYPE_LECTIN_2"/>
    <property type="match status" value="1"/>
</dbReference>
<dbReference type="GO" id="GO:0005886">
    <property type="term" value="C:plasma membrane"/>
    <property type="evidence" value="ECO:0007669"/>
    <property type="project" value="UniProtKB-SubCell"/>
</dbReference>
<dbReference type="OrthoDB" id="6337382at2759"/>
<protein>
    <recommendedName>
        <fullName evidence="2">C-type lectin domain-containing protein</fullName>
    </recommendedName>
</protein>
<dbReference type="SUPFAM" id="SSF56436">
    <property type="entry name" value="C-type lectin-like"/>
    <property type="match status" value="1"/>
</dbReference>
<dbReference type="Ensembl" id="ENSATET00000003111.2">
    <property type="protein sequence ID" value="ENSATEP00000003082.2"/>
    <property type="gene ID" value="ENSATEG00000002193.2"/>
</dbReference>
<dbReference type="PANTHER" id="PTHR45710">
    <property type="entry name" value="C-TYPE LECTIN DOMAIN-CONTAINING PROTEIN 180"/>
    <property type="match status" value="1"/>
</dbReference>
<reference evidence="3" key="3">
    <citation type="submission" date="2025-09" db="UniProtKB">
        <authorList>
            <consortium name="Ensembl"/>
        </authorList>
    </citation>
    <scope>IDENTIFICATION</scope>
</reference>
<dbReference type="InterPro" id="IPR016187">
    <property type="entry name" value="CTDL_fold"/>
</dbReference>
<evidence type="ECO:0000256" key="1">
    <source>
        <dbReference type="ARBA" id="ARBA00004401"/>
    </source>
</evidence>
<dbReference type="InterPro" id="IPR050828">
    <property type="entry name" value="C-type_lectin/matrix_domain"/>
</dbReference>
<reference evidence="3" key="2">
    <citation type="submission" date="2025-08" db="UniProtKB">
        <authorList>
            <consortium name="Ensembl"/>
        </authorList>
    </citation>
    <scope>IDENTIFICATION</scope>
</reference>
<accession>A0A3Q1H462</accession>
<evidence type="ECO:0000313" key="4">
    <source>
        <dbReference type="Proteomes" id="UP000265040"/>
    </source>
</evidence>
<dbReference type="AlphaFoldDB" id="A0A3Q1H462"/>
<proteinExistence type="predicted"/>
<dbReference type="Gene3D" id="3.10.100.10">
    <property type="entry name" value="Mannose-Binding Protein A, subunit A"/>
    <property type="match status" value="1"/>
</dbReference>
<dbReference type="SMART" id="SM00034">
    <property type="entry name" value="CLECT"/>
    <property type="match status" value="1"/>
</dbReference>
<name>A0A3Q1H462_ANATE</name>
<reference evidence="3" key="1">
    <citation type="submission" date="2021-04" db="EMBL/GenBank/DDBJ databases">
        <authorList>
            <consortium name="Wellcome Sanger Institute Data Sharing"/>
        </authorList>
    </citation>
    <scope>NUCLEOTIDE SEQUENCE [LARGE SCALE GENOMIC DNA]</scope>
</reference>
<organism evidence="3 4">
    <name type="scientific">Anabas testudineus</name>
    <name type="common">Climbing perch</name>
    <name type="synonym">Anthias testudineus</name>
    <dbReference type="NCBI Taxonomy" id="64144"/>
    <lineage>
        <taxon>Eukaryota</taxon>
        <taxon>Metazoa</taxon>
        <taxon>Chordata</taxon>
        <taxon>Craniata</taxon>
        <taxon>Vertebrata</taxon>
        <taxon>Euteleostomi</taxon>
        <taxon>Actinopterygii</taxon>
        <taxon>Neopterygii</taxon>
        <taxon>Teleostei</taxon>
        <taxon>Neoteleostei</taxon>
        <taxon>Acanthomorphata</taxon>
        <taxon>Anabantaria</taxon>
        <taxon>Anabantiformes</taxon>
        <taxon>Anabantoidei</taxon>
        <taxon>Anabantidae</taxon>
        <taxon>Anabas</taxon>
    </lineage>
</organism>
<comment type="subcellular location">
    <subcellularLocation>
        <location evidence="1">Cell membrane</location>
        <topology evidence="1">Single-pass type II membrane protein</topology>
    </subcellularLocation>
</comment>
<dbReference type="Proteomes" id="UP000265040">
    <property type="component" value="Chromosome 1"/>
</dbReference>
<dbReference type="InterPro" id="IPR001304">
    <property type="entry name" value="C-type_lectin-like"/>
</dbReference>
<dbReference type="GeneTree" id="ENSGT00940000175285"/>
<evidence type="ECO:0000259" key="2">
    <source>
        <dbReference type="PROSITE" id="PS50041"/>
    </source>
</evidence>
<dbReference type="PANTHER" id="PTHR45710:SF26">
    <property type="entry name" value="RH26557P"/>
    <property type="match status" value="1"/>
</dbReference>
<feature type="domain" description="C-type lectin" evidence="2">
    <location>
        <begin position="53"/>
        <end position="132"/>
    </location>
</feature>